<evidence type="ECO:0000313" key="2">
    <source>
        <dbReference type="Proteomes" id="UP000004699"/>
    </source>
</evidence>
<keyword evidence="2" id="KW-1185">Reference proteome</keyword>
<evidence type="ECO:0008006" key="3">
    <source>
        <dbReference type="Google" id="ProtNLM"/>
    </source>
</evidence>
<sequence>MRDCNGCTACCEGWLYDKSMELRPGSSCRHLKENGCGIYETRPEKPCRTFRCAWLQQPEIFPEEMRPDRSGAIVITDRDWYEWKVIRAIPTGPEVPPETLEWLRQRAMEQKAPLIFKEFHLENGEYTGVAEKAMGPPEFTAEAKTRVHMGDVFWDMAEDVE</sequence>
<name>B8KUC0_9GAMM</name>
<dbReference type="STRING" id="565045.NOR51B_1364"/>
<dbReference type="OrthoDB" id="7202843at2"/>
<reference evidence="2" key="1">
    <citation type="journal article" date="2013" name="BMC Microbiol.">
        <title>Taxonomy and evolution of bacteriochlorophyll a-containing members of the OM60/NOR5 clade of marine gammaproteobacteria: description of Luminiphilus syltensis gen. nov., sp. nov., reclassification of Haliea rubra as Pseudohaliea rubra gen. nov., comb. nov., and emendation of Chromatocurvus halotolerans.</title>
        <authorList>
            <person name="Spring S."/>
            <person name="Riedel T."/>
            <person name="Sproer C."/>
            <person name="Yan S."/>
            <person name="Harder J."/>
            <person name="Fuchs B.M."/>
        </authorList>
    </citation>
    <scope>NUCLEOTIDE SEQUENCE [LARGE SCALE GENOMIC DNA]</scope>
    <source>
        <strain evidence="2">NOR51-B</strain>
    </source>
</reference>
<protein>
    <recommendedName>
        <fullName evidence="3">YkgJ family cysteine cluster protein</fullName>
    </recommendedName>
</protein>
<evidence type="ECO:0000313" key="1">
    <source>
        <dbReference type="EMBL" id="EED35419.1"/>
    </source>
</evidence>
<dbReference type="eggNOG" id="COG3012">
    <property type="taxonomic scope" value="Bacteria"/>
</dbReference>
<accession>B8KUC0</accession>
<gene>
    <name evidence="1" type="ORF">NOR51B_1364</name>
</gene>
<organism evidence="1 2">
    <name type="scientific">Luminiphilus syltensis NOR5-1B</name>
    <dbReference type="NCBI Taxonomy" id="565045"/>
    <lineage>
        <taxon>Bacteria</taxon>
        <taxon>Pseudomonadati</taxon>
        <taxon>Pseudomonadota</taxon>
        <taxon>Gammaproteobacteria</taxon>
        <taxon>Cellvibrionales</taxon>
        <taxon>Halieaceae</taxon>
        <taxon>Luminiphilus</taxon>
    </lineage>
</organism>
<dbReference type="RefSeq" id="WP_009020165.1">
    <property type="nucleotide sequence ID" value="NZ_DS999411.1"/>
</dbReference>
<dbReference type="Proteomes" id="UP000004699">
    <property type="component" value="Unassembled WGS sequence"/>
</dbReference>
<dbReference type="EMBL" id="DS999411">
    <property type="protein sequence ID" value="EED35419.1"/>
    <property type="molecule type" value="Genomic_DNA"/>
</dbReference>
<proteinExistence type="predicted"/>
<dbReference type="HOGENOM" id="CLU_122334_0_0_6"/>
<dbReference type="AlphaFoldDB" id="B8KUC0"/>